<keyword evidence="4" id="KW-0804">Transcription</keyword>
<dbReference type="KEGG" id="hro:HELRODRAFT_191983"/>
<sequence>MMNSGVPPGLVVTKNEQGQLVVVQQFQLQQPQSRPAQVVRPIIQASIIATATTTSSASAAAGTRSLFIQPQHILPHTQQQQQLTATTTLTQRVPLLPVQPTTTTMIVAQQQQQQPQLQLAPNVIVNQQQQLSLTNQIQPNGDALTSINKEVVENVRKCKNFLSTLLKLAANQPKETLDNVLSLIQGLVDNAVTPEEFTTQLQKELKSSPQPYLIPFLKKSLPYLRQFLSNNKMQIDGIRPPISNTSTDDTNSNNTNNIIIQNNTNSIVNTTNNNNNSVVFLTATQQQQQLHQQQQTIVAATTTQASMLAVDGSNSRTTIRPVTGIPQQQQKLQNIQQQQQIRLMQALPISNNNNTNNTNNNISATPETTRLLQTRFSNPSSNTHQLLNNLTTGQQKLQAQQLAALHTNTNFIAPTTPLPSSLPRLILSSNSTLLASFPQVQPVSTTPTTTVAAIIATTTAAAVAAATTTTTLAAPKVINNINNNMTATLLRNNNNILPTSLAAQQQLQQQLHHHRQQQIQQHLQASRPEKRKFETISRTEDDDINDVATMGGVNLNEETRNILSVTSILSTGQLRSCTEESFLDQHLLSKFVSTIAQRKGLSTVQPDSINMLSMAVKEKLKTILEQLSVLSEHRTEIYKNEKLLTLKSEVKRQMKFRQEIARLEGERVREIESQAIMKAAKSRTKTDDPDQLKKKELAKKQQMQEMEDKRKEQSNITALAAIGPRKQRSFTILPDSLLASSASSSSNHHILTNNSVGSTGGLLNVSGVLNNGNVLGGSFSLPGQTLPLRNRVKRATSKDLLYIMQQDKRLSRSALLYKAFIKF</sequence>
<evidence type="ECO:0000256" key="5">
    <source>
        <dbReference type="ARBA" id="ARBA00023242"/>
    </source>
</evidence>
<dbReference type="PANTHER" id="PTHR15138:SF14">
    <property type="entry name" value="TRANSCRIPTION INITIATION FACTOR TFIID SUBUNIT 4"/>
    <property type="match status" value="1"/>
</dbReference>
<dbReference type="InterPro" id="IPR045144">
    <property type="entry name" value="TAF4"/>
</dbReference>
<keyword evidence="3" id="KW-0805">Transcription regulation</keyword>
<comment type="similarity">
    <text evidence="2">Belongs to the TAF4 family.</text>
</comment>
<dbReference type="Gene3D" id="1.10.20.10">
    <property type="entry name" value="Histone, subunit A"/>
    <property type="match status" value="1"/>
</dbReference>
<dbReference type="RefSeq" id="XP_009018421.1">
    <property type="nucleotide sequence ID" value="XM_009020173.1"/>
</dbReference>
<accession>T1FTH5</accession>
<evidence type="ECO:0000313" key="8">
    <source>
        <dbReference type="EMBL" id="ESO03273.1"/>
    </source>
</evidence>
<dbReference type="EMBL" id="KB096633">
    <property type="protein sequence ID" value="ESO03273.1"/>
    <property type="molecule type" value="Genomic_DNA"/>
</dbReference>
<keyword evidence="5" id="KW-0539">Nucleus</keyword>
<dbReference type="eggNOG" id="KOG2341">
    <property type="taxonomic scope" value="Eukaryota"/>
</dbReference>
<dbReference type="HOGENOM" id="CLU_010576_2_0_1"/>
<evidence type="ECO:0000256" key="1">
    <source>
        <dbReference type="ARBA" id="ARBA00004123"/>
    </source>
</evidence>
<dbReference type="CDD" id="cd08045">
    <property type="entry name" value="HFD_TAF4"/>
    <property type="match status" value="1"/>
</dbReference>
<organism evidence="9 10">
    <name type="scientific">Helobdella robusta</name>
    <name type="common">Californian leech</name>
    <dbReference type="NCBI Taxonomy" id="6412"/>
    <lineage>
        <taxon>Eukaryota</taxon>
        <taxon>Metazoa</taxon>
        <taxon>Spiralia</taxon>
        <taxon>Lophotrochozoa</taxon>
        <taxon>Annelida</taxon>
        <taxon>Clitellata</taxon>
        <taxon>Hirudinea</taxon>
        <taxon>Rhynchobdellida</taxon>
        <taxon>Glossiphoniidae</taxon>
        <taxon>Helobdella</taxon>
    </lineage>
</organism>
<evidence type="ECO:0000256" key="3">
    <source>
        <dbReference type="ARBA" id="ARBA00023015"/>
    </source>
</evidence>
<dbReference type="PROSITE" id="PS51119">
    <property type="entry name" value="TAFH"/>
    <property type="match status" value="1"/>
</dbReference>
<evidence type="ECO:0000256" key="4">
    <source>
        <dbReference type="ARBA" id="ARBA00023163"/>
    </source>
</evidence>
<reference evidence="10" key="1">
    <citation type="submission" date="2012-12" db="EMBL/GenBank/DDBJ databases">
        <authorList>
            <person name="Hellsten U."/>
            <person name="Grimwood J."/>
            <person name="Chapman J.A."/>
            <person name="Shapiro H."/>
            <person name="Aerts A."/>
            <person name="Otillar R.P."/>
            <person name="Terry A.Y."/>
            <person name="Boore J.L."/>
            <person name="Simakov O."/>
            <person name="Marletaz F."/>
            <person name="Cho S.-J."/>
            <person name="Edsinger-Gonzales E."/>
            <person name="Havlak P."/>
            <person name="Kuo D.-H."/>
            <person name="Larsson T."/>
            <person name="Lv J."/>
            <person name="Arendt D."/>
            <person name="Savage R."/>
            <person name="Osoegawa K."/>
            <person name="de Jong P."/>
            <person name="Lindberg D.R."/>
            <person name="Seaver E.C."/>
            <person name="Weisblat D.A."/>
            <person name="Putnam N.H."/>
            <person name="Grigoriev I.V."/>
            <person name="Rokhsar D.S."/>
        </authorList>
    </citation>
    <scope>NUCLEOTIDE SEQUENCE</scope>
</reference>
<dbReference type="FunFam" id="1.20.120.1110:FF:000008">
    <property type="entry name" value="Uncharacterized protein"/>
    <property type="match status" value="1"/>
</dbReference>
<dbReference type="Proteomes" id="UP000015101">
    <property type="component" value="Unassembled WGS sequence"/>
</dbReference>
<dbReference type="GeneID" id="20212122"/>
<feature type="compositionally biased region" description="Basic and acidic residues" evidence="6">
    <location>
        <begin position="684"/>
        <end position="699"/>
    </location>
</feature>
<dbReference type="CTD" id="20212122"/>
<dbReference type="FunCoup" id="T1FTH5">
    <property type="interactions" value="1692"/>
</dbReference>
<dbReference type="STRING" id="6412.T1FTH5"/>
<dbReference type="Gene3D" id="1.20.120.1110">
    <property type="entry name" value="TAFH/NHR1 domain"/>
    <property type="match status" value="1"/>
</dbReference>
<evidence type="ECO:0000313" key="9">
    <source>
        <dbReference type="EnsemblMetazoa" id="HelroP191983"/>
    </source>
</evidence>
<dbReference type="EnsemblMetazoa" id="HelroT191983">
    <property type="protein sequence ID" value="HelroP191983"/>
    <property type="gene ID" value="HelroG191983"/>
</dbReference>
<dbReference type="Pfam" id="PF07531">
    <property type="entry name" value="TAFH"/>
    <property type="match status" value="1"/>
</dbReference>
<feature type="domain" description="TAFH" evidence="7">
    <location>
        <begin position="152"/>
        <end position="247"/>
    </location>
</feature>
<keyword evidence="10" id="KW-1185">Reference proteome</keyword>
<name>T1FTH5_HELRO</name>
<dbReference type="GO" id="GO:0006367">
    <property type="term" value="P:transcription initiation at RNA polymerase II promoter"/>
    <property type="evidence" value="ECO:0000318"/>
    <property type="project" value="GO_Central"/>
</dbReference>
<dbReference type="SUPFAM" id="SSF158553">
    <property type="entry name" value="TAFH domain-like"/>
    <property type="match status" value="1"/>
</dbReference>
<dbReference type="InterPro" id="IPR009072">
    <property type="entry name" value="Histone-fold"/>
</dbReference>
<evidence type="ECO:0000313" key="10">
    <source>
        <dbReference type="Proteomes" id="UP000015101"/>
    </source>
</evidence>
<dbReference type="OrthoDB" id="21060at2759"/>
<feature type="region of interest" description="Disordered" evidence="6">
    <location>
        <begin position="679"/>
        <end position="712"/>
    </location>
</feature>
<dbReference type="SMART" id="SM00549">
    <property type="entry name" value="TAFH"/>
    <property type="match status" value="1"/>
</dbReference>
<comment type="subcellular location">
    <subcellularLocation>
        <location evidence="1">Nucleus</location>
    </subcellularLocation>
</comment>
<dbReference type="OMA" id="GPRRENP"/>
<evidence type="ECO:0000256" key="2">
    <source>
        <dbReference type="ARBA" id="ARBA00006178"/>
    </source>
</evidence>
<evidence type="ECO:0000259" key="7">
    <source>
        <dbReference type="PROSITE" id="PS51119"/>
    </source>
</evidence>
<dbReference type="InParanoid" id="T1FTH5"/>
<gene>
    <name evidence="9" type="primary">20212122</name>
    <name evidence="8" type="ORF">HELRODRAFT_191983</name>
</gene>
<dbReference type="GO" id="GO:0003677">
    <property type="term" value="F:DNA binding"/>
    <property type="evidence" value="ECO:0000318"/>
    <property type="project" value="GO_Central"/>
</dbReference>
<evidence type="ECO:0000256" key="6">
    <source>
        <dbReference type="SAM" id="MobiDB-lite"/>
    </source>
</evidence>
<dbReference type="GO" id="GO:0005669">
    <property type="term" value="C:transcription factor TFIID complex"/>
    <property type="evidence" value="ECO:0000318"/>
    <property type="project" value="GO_Central"/>
</dbReference>
<dbReference type="InterPro" id="IPR007900">
    <property type="entry name" value="TAF4_C"/>
</dbReference>
<dbReference type="GO" id="GO:0046982">
    <property type="term" value="F:protein heterodimerization activity"/>
    <property type="evidence" value="ECO:0007669"/>
    <property type="project" value="InterPro"/>
</dbReference>
<protein>
    <recommendedName>
        <fullName evidence="7">TAFH domain-containing protein</fullName>
    </recommendedName>
</protein>
<dbReference type="EMBL" id="AMQM01004592">
    <property type="status" value="NOT_ANNOTATED_CDS"/>
    <property type="molecule type" value="Genomic_DNA"/>
</dbReference>
<reference evidence="9" key="3">
    <citation type="submission" date="2015-06" db="UniProtKB">
        <authorList>
            <consortium name="EnsemblMetazoa"/>
        </authorList>
    </citation>
    <scope>IDENTIFICATION</scope>
</reference>
<dbReference type="AlphaFoldDB" id="T1FTH5"/>
<reference evidence="8 10" key="2">
    <citation type="journal article" date="2013" name="Nature">
        <title>Insights into bilaterian evolution from three spiralian genomes.</title>
        <authorList>
            <person name="Simakov O."/>
            <person name="Marletaz F."/>
            <person name="Cho S.J."/>
            <person name="Edsinger-Gonzales E."/>
            <person name="Havlak P."/>
            <person name="Hellsten U."/>
            <person name="Kuo D.H."/>
            <person name="Larsson T."/>
            <person name="Lv J."/>
            <person name="Arendt D."/>
            <person name="Savage R."/>
            <person name="Osoegawa K."/>
            <person name="de Jong P."/>
            <person name="Grimwood J."/>
            <person name="Chapman J.A."/>
            <person name="Shapiro H."/>
            <person name="Aerts A."/>
            <person name="Otillar R.P."/>
            <person name="Terry A.Y."/>
            <person name="Boore J.L."/>
            <person name="Grigoriev I.V."/>
            <person name="Lindberg D.R."/>
            <person name="Seaver E.C."/>
            <person name="Weisblat D.A."/>
            <person name="Putnam N.H."/>
            <person name="Rokhsar D.S."/>
        </authorList>
    </citation>
    <scope>NUCLEOTIDE SEQUENCE</scope>
</reference>
<dbReference type="InterPro" id="IPR037249">
    <property type="entry name" value="TAFH/NHR1_dom_sf"/>
</dbReference>
<dbReference type="Pfam" id="PF05236">
    <property type="entry name" value="TAF4"/>
    <property type="match status" value="1"/>
</dbReference>
<dbReference type="InterPro" id="IPR003894">
    <property type="entry name" value="TAFH_NHR1"/>
</dbReference>
<proteinExistence type="inferred from homology"/>
<dbReference type="PANTHER" id="PTHR15138">
    <property type="entry name" value="TRANSCRIPTION INITIATION FACTOR TFIID SUBUNIT 4"/>
    <property type="match status" value="1"/>
</dbReference>